<dbReference type="SUPFAM" id="SSF56399">
    <property type="entry name" value="ADP-ribosylation"/>
    <property type="match status" value="1"/>
</dbReference>
<keyword evidence="3 6" id="KW-0808">Transferase</keyword>
<proteinExistence type="inferred from homology"/>
<dbReference type="GO" id="GO:0106274">
    <property type="term" value="F:NAD+-protein-arginine ADP-ribosyltransferase activity"/>
    <property type="evidence" value="ECO:0007669"/>
    <property type="project" value="UniProtKB-EC"/>
</dbReference>
<dbReference type="PROSITE" id="PS51996">
    <property type="entry name" value="TR_MART"/>
    <property type="match status" value="1"/>
</dbReference>
<dbReference type="EMBL" id="CAJNOE010001833">
    <property type="protein sequence ID" value="CAF1453092.1"/>
    <property type="molecule type" value="Genomic_DNA"/>
</dbReference>
<comment type="caution">
    <text evidence="9">The sequence shown here is derived from an EMBL/GenBank/DDBJ whole genome shotgun (WGS) entry which is preliminary data.</text>
</comment>
<sequence>IMDSSRRILQHVLYAEVLTTPSAQRYFSTLIEAGVTSMEEFLSIQDDDWGIFEIPKMIKTRLQQFKKRFTNMQTQRNSSFSQPFQHNEIFNHFEFVPQFMCEQYFLNVPMENVTSQLKIAIDTVAECGHDGITEHQAIMIALYCQEAHDKVNSFYYLLNKCLRERHQSLIGLRPAIYLFDSALRTLPKFNGITWRGVNIAPDLTKFIVGKEVCFAGICSSSTDKNKALEFMDVSPRQGIHKHTLFKMYVNAGIFIQQWSCMKHESEVVTPFCSRWKIVSIETDRNESFDYIDSYHCDYIVELEQIEGELLFPNHESPIGIHLLSKINFQDNPEMLRTDFKAKFISFFHQLTDTTVKSVLETFLGDEWNRKTCTFQVSCGNDETMFDHFTQFLGGIHNLLHEFESQSFNIKDSCRICEYHNIYSERQLFWCANGSERTVKQLCDIGFPHECAKKIYEQDTLKQELELKYKNSKLDLRGTAEDPKNINRWLSDLRFKHCFLRDGLLIGYYDIGKWLVDNTKGMTPKMIKFVEKTLFRRDIARLSDTTVMSLDYVYSDLIIGVTIFAFEFGSLCFQFYYGDITFKQFLKSLTISAVAIAAGSIGASIGSCFATALMMYFGFLGWRVTAGALLGSIAGSYIMGMGFEALYQKFLKYIAPDGDKEDTNALRKLYLAALTTLNCTPDSTITTIKRAYYELALRTHPDKFENKQSATDEFQKVVAAYEIAKNYHEVLENAFQTLNVSRNISAEELEECAKKKRWDGEKEKAYGIIYRHLTCSSGMKILPNCEHRGALVWPRIVLFGEILPMHAVTKLQ</sequence>
<dbReference type="InterPro" id="IPR000768">
    <property type="entry name" value="ART"/>
</dbReference>
<comment type="catalytic activity">
    <reaction evidence="5 6">
        <text>L-arginyl-[protein] + NAD(+) = N(omega)-(ADP-D-ribosyl)-L-arginyl-[protein] + nicotinamide + H(+)</text>
        <dbReference type="Rhea" id="RHEA:19149"/>
        <dbReference type="Rhea" id="RHEA-COMP:10532"/>
        <dbReference type="Rhea" id="RHEA-COMP:15087"/>
        <dbReference type="ChEBI" id="CHEBI:15378"/>
        <dbReference type="ChEBI" id="CHEBI:17154"/>
        <dbReference type="ChEBI" id="CHEBI:29965"/>
        <dbReference type="ChEBI" id="CHEBI:57540"/>
        <dbReference type="ChEBI" id="CHEBI:142554"/>
        <dbReference type="EC" id="2.4.2.31"/>
    </reaction>
</comment>
<dbReference type="Pfam" id="PF00226">
    <property type="entry name" value="DnaJ"/>
    <property type="match status" value="1"/>
</dbReference>
<dbReference type="InterPro" id="IPR036869">
    <property type="entry name" value="J_dom_sf"/>
</dbReference>
<comment type="similarity">
    <text evidence="1 6">Belongs to the Arg-specific ADP-ribosyltransferase family.</text>
</comment>
<evidence type="ECO:0000256" key="4">
    <source>
        <dbReference type="ARBA" id="ARBA00022695"/>
    </source>
</evidence>
<dbReference type="Gene3D" id="3.90.176.10">
    <property type="entry name" value="Toxin ADP-ribosyltransferase, Chain A, domain 1"/>
    <property type="match status" value="1"/>
</dbReference>
<evidence type="ECO:0000259" key="8">
    <source>
        <dbReference type="PROSITE" id="PS50076"/>
    </source>
</evidence>
<evidence type="ECO:0000256" key="6">
    <source>
        <dbReference type="RuleBase" id="RU361228"/>
    </source>
</evidence>
<reference evidence="9" key="1">
    <citation type="submission" date="2021-02" db="EMBL/GenBank/DDBJ databases">
        <authorList>
            <person name="Nowell W R."/>
        </authorList>
    </citation>
    <scope>NUCLEOTIDE SEQUENCE</scope>
</reference>
<dbReference type="InterPro" id="IPR050817">
    <property type="entry name" value="DjlA_DnaK_co-chaperone"/>
</dbReference>
<evidence type="ECO:0000256" key="7">
    <source>
        <dbReference type="SAM" id="Phobius"/>
    </source>
</evidence>
<dbReference type="Proteomes" id="UP000663860">
    <property type="component" value="Unassembled WGS sequence"/>
</dbReference>
<organism evidence="9 10">
    <name type="scientific">Adineta steineri</name>
    <dbReference type="NCBI Taxonomy" id="433720"/>
    <lineage>
        <taxon>Eukaryota</taxon>
        <taxon>Metazoa</taxon>
        <taxon>Spiralia</taxon>
        <taxon>Gnathifera</taxon>
        <taxon>Rotifera</taxon>
        <taxon>Eurotatoria</taxon>
        <taxon>Bdelloidea</taxon>
        <taxon>Adinetida</taxon>
        <taxon>Adinetidae</taxon>
        <taxon>Adineta</taxon>
    </lineage>
</organism>
<feature type="non-terminal residue" evidence="9">
    <location>
        <position position="1"/>
    </location>
</feature>
<feature type="transmembrane region" description="Helical" evidence="7">
    <location>
        <begin position="556"/>
        <end position="576"/>
    </location>
</feature>
<keyword evidence="7" id="KW-0472">Membrane</keyword>
<name>A0A815PQB9_9BILA</name>
<feature type="transmembrane region" description="Helical" evidence="7">
    <location>
        <begin position="588"/>
        <end position="615"/>
    </location>
</feature>
<feature type="transmembrane region" description="Helical" evidence="7">
    <location>
        <begin position="621"/>
        <end position="642"/>
    </location>
</feature>
<dbReference type="Gene3D" id="1.10.287.110">
    <property type="entry name" value="DnaJ domain"/>
    <property type="match status" value="1"/>
</dbReference>
<gene>
    <name evidence="9" type="ORF">IZO911_LOCUS42485</name>
</gene>
<evidence type="ECO:0000256" key="2">
    <source>
        <dbReference type="ARBA" id="ARBA00022676"/>
    </source>
</evidence>
<keyword evidence="6" id="KW-0520">NAD</keyword>
<evidence type="ECO:0000313" key="9">
    <source>
        <dbReference type="EMBL" id="CAF1453092.1"/>
    </source>
</evidence>
<evidence type="ECO:0000256" key="1">
    <source>
        <dbReference type="ARBA" id="ARBA00009558"/>
    </source>
</evidence>
<dbReference type="AlphaFoldDB" id="A0A815PQB9"/>
<dbReference type="InterPro" id="IPR001623">
    <property type="entry name" value="DnaJ_domain"/>
</dbReference>
<evidence type="ECO:0000313" key="10">
    <source>
        <dbReference type="Proteomes" id="UP000663860"/>
    </source>
</evidence>
<keyword evidence="4" id="KW-0548">Nucleotidyltransferase</keyword>
<feature type="domain" description="J" evidence="8">
    <location>
        <begin position="671"/>
        <end position="738"/>
    </location>
</feature>
<dbReference type="PANTHER" id="PTHR24074">
    <property type="entry name" value="CO-CHAPERONE PROTEIN DJLA"/>
    <property type="match status" value="1"/>
</dbReference>
<protein>
    <recommendedName>
        <fullName evidence="6">NAD(P)(+)--arginine ADP-ribosyltransferase</fullName>
        <ecNumber evidence="6">2.4.2.31</ecNumber>
    </recommendedName>
    <alternativeName>
        <fullName evidence="6">Mono(ADP-ribosyl)transferase</fullName>
    </alternativeName>
</protein>
<dbReference type="CDD" id="cd06257">
    <property type="entry name" value="DnaJ"/>
    <property type="match status" value="1"/>
</dbReference>
<accession>A0A815PQB9</accession>
<dbReference type="Pfam" id="PF01129">
    <property type="entry name" value="ART"/>
    <property type="match status" value="1"/>
</dbReference>
<keyword evidence="7" id="KW-0812">Transmembrane</keyword>
<keyword evidence="6" id="KW-0521">NADP</keyword>
<dbReference type="SUPFAM" id="SSF46565">
    <property type="entry name" value="Chaperone J-domain"/>
    <property type="match status" value="1"/>
</dbReference>
<evidence type="ECO:0000256" key="5">
    <source>
        <dbReference type="ARBA" id="ARBA00047597"/>
    </source>
</evidence>
<dbReference type="SMART" id="SM00271">
    <property type="entry name" value="DnaJ"/>
    <property type="match status" value="1"/>
</dbReference>
<dbReference type="PROSITE" id="PS50076">
    <property type="entry name" value="DNAJ_2"/>
    <property type="match status" value="1"/>
</dbReference>
<keyword evidence="7" id="KW-1133">Transmembrane helix</keyword>
<dbReference type="EC" id="2.4.2.31" evidence="6"/>
<dbReference type="GO" id="GO:0016779">
    <property type="term" value="F:nucleotidyltransferase activity"/>
    <property type="evidence" value="ECO:0007669"/>
    <property type="project" value="UniProtKB-KW"/>
</dbReference>
<evidence type="ECO:0000256" key="3">
    <source>
        <dbReference type="ARBA" id="ARBA00022679"/>
    </source>
</evidence>
<keyword evidence="2 6" id="KW-0328">Glycosyltransferase</keyword>